<dbReference type="PRINTS" id="PR00700">
    <property type="entry name" value="PRTYPHPHTASE"/>
</dbReference>
<evidence type="ECO:0000259" key="1">
    <source>
        <dbReference type="PROSITE" id="PS50055"/>
    </source>
</evidence>
<dbReference type="InterPro" id="IPR003595">
    <property type="entry name" value="Tyr_Pase_cat"/>
</dbReference>
<evidence type="ECO:0000313" key="4">
    <source>
        <dbReference type="EnsemblMetazoa" id="HelroP163142"/>
    </source>
</evidence>
<feature type="domain" description="Tyrosine-protein phosphatase" evidence="1">
    <location>
        <begin position="80"/>
        <end position="360"/>
    </location>
</feature>
<accession>T1ETQ0</accession>
<dbReference type="SMART" id="SM00404">
    <property type="entry name" value="PTPc_motif"/>
    <property type="match status" value="1"/>
</dbReference>
<dbReference type="InterPro" id="IPR000242">
    <property type="entry name" value="PTP_cat"/>
</dbReference>
<reference evidence="4" key="3">
    <citation type="submission" date="2015-06" db="UniProtKB">
        <authorList>
            <consortium name="EnsemblMetazoa"/>
        </authorList>
    </citation>
    <scope>IDENTIFICATION</scope>
</reference>
<protein>
    <recommendedName>
        <fullName evidence="6">Protein-tyrosine-phosphatase</fullName>
    </recommendedName>
</protein>
<dbReference type="eggNOG" id="KOG4228">
    <property type="taxonomic scope" value="Eukaryota"/>
</dbReference>
<dbReference type="InterPro" id="IPR016130">
    <property type="entry name" value="Tyr_Pase_AS"/>
</dbReference>
<evidence type="ECO:0000313" key="3">
    <source>
        <dbReference type="EMBL" id="ESN96114.1"/>
    </source>
</evidence>
<dbReference type="InterPro" id="IPR008979">
    <property type="entry name" value="Galactose-bd-like_sf"/>
</dbReference>
<dbReference type="AlphaFoldDB" id="T1ETQ0"/>
<dbReference type="EMBL" id="AMQM01001304">
    <property type="status" value="NOT_ANNOTATED_CDS"/>
    <property type="molecule type" value="Genomic_DNA"/>
</dbReference>
<dbReference type="InterPro" id="IPR051941">
    <property type="entry name" value="BG_Antigen-Binding_Lectin"/>
</dbReference>
<dbReference type="InParanoid" id="T1ETQ0"/>
<dbReference type="OrthoDB" id="10253954at2759"/>
<gene>
    <name evidence="4" type="primary">20199950</name>
    <name evidence="3" type="ORF">HELRODRAFT_163142</name>
</gene>
<dbReference type="PROSITE" id="PS50055">
    <property type="entry name" value="TYR_PHOSPHATASE_PTP"/>
    <property type="match status" value="1"/>
</dbReference>
<reference evidence="5" key="1">
    <citation type="submission" date="2012-12" db="EMBL/GenBank/DDBJ databases">
        <authorList>
            <person name="Hellsten U."/>
            <person name="Grimwood J."/>
            <person name="Chapman J.A."/>
            <person name="Shapiro H."/>
            <person name="Aerts A."/>
            <person name="Otillar R.P."/>
            <person name="Terry A.Y."/>
            <person name="Boore J.L."/>
            <person name="Simakov O."/>
            <person name="Marletaz F."/>
            <person name="Cho S.-J."/>
            <person name="Edsinger-Gonzales E."/>
            <person name="Havlak P."/>
            <person name="Kuo D.-H."/>
            <person name="Larsson T."/>
            <person name="Lv J."/>
            <person name="Arendt D."/>
            <person name="Savage R."/>
            <person name="Osoegawa K."/>
            <person name="de Jong P."/>
            <person name="Lindberg D.R."/>
            <person name="Seaver E.C."/>
            <person name="Weisblat D.A."/>
            <person name="Putnam N.H."/>
            <person name="Grigoriev I.V."/>
            <person name="Rokhsar D.S."/>
        </authorList>
    </citation>
    <scope>NUCLEOTIDE SEQUENCE</scope>
</reference>
<keyword evidence="5" id="KW-1185">Reference proteome</keyword>
<dbReference type="SMART" id="SM00194">
    <property type="entry name" value="PTPc"/>
    <property type="match status" value="1"/>
</dbReference>
<reference evidence="3 5" key="2">
    <citation type="journal article" date="2013" name="Nature">
        <title>Insights into bilaterian evolution from three spiralian genomes.</title>
        <authorList>
            <person name="Simakov O."/>
            <person name="Marletaz F."/>
            <person name="Cho S.J."/>
            <person name="Edsinger-Gonzales E."/>
            <person name="Havlak P."/>
            <person name="Hellsten U."/>
            <person name="Kuo D.H."/>
            <person name="Larsson T."/>
            <person name="Lv J."/>
            <person name="Arendt D."/>
            <person name="Savage R."/>
            <person name="Osoegawa K."/>
            <person name="de Jong P."/>
            <person name="Grimwood J."/>
            <person name="Chapman J.A."/>
            <person name="Shapiro H."/>
            <person name="Aerts A."/>
            <person name="Otillar R.P."/>
            <person name="Terry A.Y."/>
            <person name="Boore J.L."/>
            <person name="Grigoriev I.V."/>
            <person name="Lindberg D.R."/>
            <person name="Seaver E.C."/>
            <person name="Weisblat D.A."/>
            <person name="Putnam N.H."/>
            <person name="Rokhsar D.S."/>
        </authorList>
    </citation>
    <scope>NUCLEOTIDE SEQUENCE</scope>
</reference>
<dbReference type="Proteomes" id="UP000015101">
    <property type="component" value="Unassembled WGS sequence"/>
</dbReference>
<organism evidence="4 5">
    <name type="scientific">Helobdella robusta</name>
    <name type="common">Californian leech</name>
    <dbReference type="NCBI Taxonomy" id="6412"/>
    <lineage>
        <taxon>Eukaryota</taxon>
        <taxon>Metazoa</taxon>
        <taxon>Spiralia</taxon>
        <taxon>Lophotrochozoa</taxon>
        <taxon>Annelida</taxon>
        <taxon>Clitellata</taxon>
        <taxon>Hirudinea</taxon>
        <taxon>Rhynchobdellida</taxon>
        <taxon>Glossiphoniidae</taxon>
        <taxon>Helobdella</taxon>
    </lineage>
</organism>
<name>T1ETQ0_HELRO</name>
<dbReference type="GeneID" id="20199950"/>
<dbReference type="KEGG" id="hro:HELRODRAFT_163142"/>
<dbReference type="CDD" id="cd00047">
    <property type="entry name" value="PTPc"/>
    <property type="match status" value="1"/>
</dbReference>
<dbReference type="EMBL" id="AMQM01001303">
    <property type="status" value="NOT_ANNOTATED_CDS"/>
    <property type="molecule type" value="Genomic_DNA"/>
</dbReference>
<evidence type="ECO:0000313" key="5">
    <source>
        <dbReference type="Proteomes" id="UP000015101"/>
    </source>
</evidence>
<evidence type="ECO:0000259" key="2">
    <source>
        <dbReference type="PROSITE" id="PS50056"/>
    </source>
</evidence>
<dbReference type="RefSeq" id="XP_009025353.1">
    <property type="nucleotide sequence ID" value="XM_009027105.1"/>
</dbReference>
<feature type="domain" description="Tyrosine specific protein phosphatases" evidence="2">
    <location>
        <begin position="297"/>
        <end position="351"/>
    </location>
</feature>
<dbReference type="InterPro" id="IPR029021">
    <property type="entry name" value="Prot-tyrosine_phosphatase-like"/>
</dbReference>
<dbReference type="SUPFAM" id="SSF52799">
    <property type="entry name" value="(Phosphotyrosine protein) phosphatases II"/>
    <property type="match status" value="1"/>
</dbReference>
<dbReference type="PROSITE" id="PS50056">
    <property type="entry name" value="TYR_PHOSPHATASE_2"/>
    <property type="match status" value="1"/>
</dbReference>
<dbReference type="PANTHER" id="PTHR45713">
    <property type="entry name" value="FTP DOMAIN-CONTAINING PROTEIN"/>
    <property type="match status" value="1"/>
</dbReference>
<dbReference type="PROSITE" id="PS00383">
    <property type="entry name" value="TYR_PHOSPHATASE_1"/>
    <property type="match status" value="1"/>
</dbReference>
<dbReference type="GO" id="GO:0004725">
    <property type="term" value="F:protein tyrosine phosphatase activity"/>
    <property type="evidence" value="ECO:0007669"/>
    <property type="project" value="InterPro"/>
</dbReference>
<proteinExistence type="predicted"/>
<dbReference type="STRING" id="6412.T1ETQ0"/>
<dbReference type="HOGENOM" id="CLU_676668_0_0_1"/>
<dbReference type="EMBL" id="KB097495">
    <property type="protein sequence ID" value="ESN96114.1"/>
    <property type="molecule type" value="Genomic_DNA"/>
</dbReference>
<dbReference type="Pfam" id="PF00102">
    <property type="entry name" value="Y_phosphatase"/>
    <property type="match status" value="1"/>
</dbReference>
<dbReference type="Gene3D" id="3.90.190.10">
    <property type="entry name" value="Protein tyrosine phosphatase superfamily"/>
    <property type="match status" value="1"/>
</dbReference>
<dbReference type="SUPFAM" id="SSF49785">
    <property type="entry name" value="Galactose-binding domain-like"/>
    <property type="match status" value="1"/>
</dbReference>
<sequence>MTPMKKLYEQELPWFLSGCYSLATVYVNVALKKPAFISSLYSPYIAEYGVDGDNASLINFVRSNGSSFQYSGWFVVDLVNAYQAKFVTVFNRADQACTSLAFCYKRMNYFIVGLTNYFDAAVNSTATIRGNYDLCGQWPVEVTTAGQVMSVNCVDQEKFYRFVIIQQSLQVEQYVTDLVHKAVQFVEMEVYTNKSFLQYENVALKKPAYMSTPDSTYIANNCVDGSKGNNNLCKLTTETTPFKNWFIVDLTRNYQVLYAVLYTFDLQDKGVPENVASLWNLRHKMLSLADPNVTNMIVVHCSAGVGRTGTYIALDYLANEAEQTGCVDVFECLKYMRGQRYNMVQAFSQYELCFRAIVLYYLMGKSTYISSEDKDECVRQLEEFKIKKGVSSIVEKQFQARLMKYIT</sequence>
<evidence type="ECO:0008006" key="6">
    <source>
        <dbReference type="Google" id="ProtNLM"/>
    </source>
</evidence>
<dbReference type="Gene3D" id="2.60.120.260">
    <property type="entry name" value="Galactose-binding domain-like"/>
    <property type="match status" value="1"/>
</dbReference>
<dbReference type="EnsemblMetazoa" id="HelroT163142">
    <property type="protein sequence ID" value="HelroP163142"/>
    <property type="gene ID" value="HelroG163142"/>
</dbReference>
<dbReference type="CTD" id="20199950"/>
<dbReference type="PANTHER" id="PTHR45713:SF6">
    <property type="entry name" value="F5_8 TYPE C DOMAIN-CONTAINING PROTEIN"/>
    <property type="match status" value="1"/>
</dbReference>
<dbReference type="InterPro" id="IPR000387">
    <property type="entry name" value="Tyr_Pase_dom"/>
</dbReference>